<dbReference type="PROSITE" id="PS50885">
    <property type="entry name" value="HAMP"/>
    <property type="match status" value="1"/>
</dbReference>
<evidence type="ECO:0000256" key="13">
    <source>
        <dbReference type="SAM" id="Coils"/>
    </source>
</evidence>
<dbReference type="AlphaFoldDB" id="A0A1M6BG99"/>
<dbReference type="Gene3D" id="1.10.287.130">
    <property type="match status" value="1"/>
</dbReference>
<dbReference type="InterPro" id="IPR036097">
    <property type="entry name" value="HisK_dim/P_sf"/>
</dbReference>
<dbReference type="Gene3D" id="6.10.340.10">
    <property type="match status" value="1"/>
</dbReference>
<feature type="domain" description="HAMP" evidence="16">
    <location>
        <begin position="197"/>
        <end position="250"/>
    </location>
</feature>
<dbReference type="Pfam" id="PF17152">
    <property type="entry name" value="CHASE8"/>
    <property type="match status" value="1"/>
</dbReference>
<evidence type="ECO:0000256" key="9">
    <source>
        <dbReference type="ARBA" id="ARBA00022840"/>
    </source>
</evidence>
<dbReference type="FunFam" id="1.10.287.130:FF:000004">
    <property type="entry name" value="Ethylene receptor 1"/>
    <property type="match status" value="1"/>
</dbReference>
<organism evidence="17 18">
    <name type="scientific">Malonomonas rubra DSM 5091</name>
    <dbReference type="NCBI Taxonomy" id="1122189"/>
    <lineage>
        <taxon>Bacteria</taxon>
        <taxon>Pseudomonadati</taxon>
        <taxon>Thermodesulfobacteriota</taxon>
        <taxon>Desulfuromonadia</taxon>
        <taxon>Desulfuromonadales</taxon>
        <taxon>Geopsychrobacteraceae</taxon>
        <taxon>Malonomonas</taxon>
    </lineage>
</organism>
<dbReference type="GO" id="GO:0016020">
    <property type="term" value="C:membrane"/>
    <property type="evidence" value="ECO:0007669"/>
    <property type="project" value="UniProtKB-SubCell"/>
</dbReference>
<evidence type="ECO:0000256" key="8">
    <source>
        <dbReference type="ARBA" id="ARBA00022777"/>
    </source>
</evidence>
<dbReference type="FunFam" id="3.30.565.10:FF:000010">
    <property type="entry name" value="Sensor histidine kinase RcsC"/>
    <property type="match status" value="1"/>
</dbReference>
<evidence type="ECO:0000256" key="4">
    <source>
        <dbReference type="ARBA" id="ARBA00022553"/>
    </source>
</evidence>
<keyword evidence="7" id="KW-0547">Nucleotide-binding</keyword>
<evidence type="ECO:0000256" key="12">
    <source>
        <dbReference type="ARBA" id="ARBA00023136"/>
    </source>
</evidence>
<evidence type="ECO:0000259" key="15">
    <source>
        <dbReference type="PROSITE" id="PS50109"/>
    </source>
</evidence>
<dbReference type="SMART" id="SM00387">
    <property type="entry name" value="HATPase_c"/>
    <property type="match status" value="1"/>
</dbReference>
<keyword evidence="18" id="KW-1185">Reference proteome</keyword>
<dbReference type="EC" id="2.7.13.3" evidence="3"/>
<keyword evidence="12 14" id="KW-0472">Membrane</keyword>
<comment type="catalytic activity">
    <reaction evidence="1">
        <text>ATP + protein L-histidine = ADP + protein N-phospho-L-histidine.</text>
        <dbReference type="EC" id="2.7.13.3"/>
    </reaction>
</comment>
<evidence type="ECO:0000256" key="5">
    <source>
        <dbReference type="ARBA" id="ARBA00022679"/>
    </source>
</evidence>
<keyword evidence="5" id="KW-0808">Transferase</keyword>
<evidence type="ECO:0000256" key="1">
    <source>
        <dbReference type="ARBA" id="ARBA00000085"/>
    </source>
</evidence>
<dbReference type="InterPro" id="IPR003660">
    <property type="entry name" value="HAMP_dom"/>
</dbReference>
<comment type="subcellular location">
    <subcellularLocation>
        <location evidence="2">Membrane</location>
    </subcellularLocation>
</comment>
<dbReference type="Pfam" id="PF00512">
    <property type="entry name" value="HisKA"/>
    <property type="match status" value="1"/>
</dbReference>
<evidence type="ECO:0000259" key="16">
    <source>
        <dbReference type="PROSITE" id="PS50885"/>
    </source>
</evidence>
<dbReference type="PANTHER" id="PTHR45339:SF1">
    <property type="entry name" value="HYBRID SIGNAL TRANSDUCTION HISTIDINE KINASE J"/>
    <property type="match status" value="1"/>
</dbReference>
<dbReference type="SMART" id="SM00388">
    <property type="entry name" value="HisKA"/>
    <property type="match status" value="1"/>
</dbReference>
<dbReference type="EMBL" id="FQZT01000001">
    <property type="protein sequence ID" value="SHI47697.1"/>
    <property type="molecule type" value="Genomic_DNA"/>
</dbReference>
<keyword evidence="9" id="KW-0067">ATP-binding</keyword>
<dbReference type="InterPro" id="IPR003594">
    <property type="entry name" value="HATPase_dom"/>
</dbReference>
<evidence type="ECO:0000256" key="3">
    <source>
        <dbReference type="ARBA" id="ARBA00012438"/>
    </source>
</evidence>
<dbReference type="GO" id="GO:0005524">
    <property type="term" value="F:ATP binding"/>
    <property type="evidence" value="ECO:0007669"/>
    <property type="project" value="UniProtKB-KW"/>
</dbReference>
<dbReference type="PRINTS" id="PR00344">
    <property type="entry name" value="BCTRLSENSOR"/>
</dbReference>
<evidence type="ECO:0000313" key="18">
    <source>
        <dbReference type="Proteomes" id="UP000184171"/>
    </source>
</evidence>
<feature type="coiled-coil region" evidence="13">
    <location>
        <begin position="235"/>
        <end position="297"/>
    </location>
</feature>
<name>A0A1M6BG99_MALRU</name>
<dbReference type="STRING" id="1122189.SAMN02745165_00166"/>
<keyword evidence="4" id="KW-0597">Phosphoprotein</keyword>
<dbReference type="InterPro" id="IPR005467">
    <property type="entry name" value="His_kinase_dom"/>
</dbReference>
<dbReference type="Proteomes" id="UP000184171">
    <property type="component" value="Unassembled WGS sequence"/>
</dbReference>
<keyword evidence="10 14" id="KW-1133">Transmembrane helix</keyword>
<dbReference type="SMART" id="SM00304">
    <property type="entry name" value="HAMP"/>
    <property type="match status" value="1"/>
</dbReference>
<gene>
    <name evidence="17" type="ORF">SAMN02745165_00166</name>
</gene>
<dbReference type="SUPFAM" id="SSF158472">
    <property type="entry name" value="HAMP domain-like"/>
    <property type="match status" value="1"/>
</dbReference>
<dbReference type="SUPFAM" id="SSF47384">
    <property type="entry name" value="Homodimeric domain of signal transducing histidine kinase"/>
    <property type="match status" value="1"/>
</dbReference>
<dbReference type="CDD" id="cd16922">
    <property type="entry name" value="HATPase_EvgS-ArcB-TorS-like"/>
    <property type="match status" value="1"/>
</dbReference>
<dbReference type="Gene3D" id="3.40.50.2300">
    <property type="match status" value="1"/>
</dbReference>
<dbReference type="GO" id="GO:0000155">
    <property type="term" value="F:phosphorelay sensor kinase activity"/>
    <property type="evidence" value="ECO:0007669"/>
    <property type="project" value="InterPro"/>
</dbReference>
<accession>A0A1M6BG99</accession>
<dbReference type="Pfam" id="PF02518">
    <property type="entry name" value="HATPase_c"/>
    <property type="match status" value="1"/>
</dbReference>
<reference evidence="17 18" key="1">
    <citation type="submission" date="2016-11" db="EMBL/GenBank/DDBJ databases">
        <authorList>
            <person name="Jaros S."/>
            <person name="Januszkiewicz K."/>
            <person name="Wedrychowicz H."/>
        </authorList>
    </citation>
    <scope>NUCLEOTIDE SEQUENCE [LARGE SCALE GENOMIC DNA]</scope>
    <source>
        <strain evidence="17 18">DSM 5091</strain>
    </source>
</reference>
<dbReference type="Gene3D" id="3.30.565.10">
    <property type="entry name" value="Histidine kinase-like ATPase, C-terminal domain"/>
    <property type="match status" value="1"/>
</dbReference>
<keyword evidence="8 17" id="KW-0418">Kinase</keyword>
<protein>
    <recommendedName>
        <fullName evidence="3">histidine kinase</fullName>
        <ecNumber evidence="3">2.7.13.3</ecNumber>
    </recommendedName>
</protein>
<feature type="transmembrane region" description="Helical" evidence="14">
    <location>
        <begin position="173"/>
        <end position="192"/>
    </location>
</feature>
<dbReference type="InterPro" id="IPR004358">
    <property type="entry name" value="Sig_transdc_His_kin-like_C"/>
</dbReference>
<keyword evidence="11" id="KW-0902">Two-component regulatory system</keyword>
<evidence type="ECO:0000256" key="7">
    <source>
        <dbReference type="ARBA" id="ARBA00022741"/>
    </source>
</evidence>
<evidence type="ECO:0000313" key="17">
    <source>
        <dbReference type="EMBL" id="SHI47697.1"/>
    </source>
</evidence>
<keyword evidence="13" id="KW-0175">Coiled coil</keyword>
<dbReference type="PROSITE" id="PS50109">
    <property type="entry name" value="HIS_KIN"/>
    <property type="match status" value="1"/>
</dbReference>
<dbReference type="SUPFAM" id="SSF52172">
    <property type="entry name" value="CheY-like"/>
    <property type="match status" value="2"/>
</dbReference>
<dbReference type="InterPro" id="IPR003661">
    <property type="entry name" value="HisK_dim/P_dom"/>
</dbReference>
<dbReference type="PANTHER" id="PTHR45339">
    <property type="entry name" value="HYBRID SIGNAL TRANSDUCTION HISTIDINE KINASE J"/>
    <property type="match status" value="1"/>
</dbReference>
<evidence type="ECO:0000256" key="6">
    <source>
        <dbReference type="ARBA" id="ARBA00022692"/>
    </source>
</evidence>
<dbReference type="CDD" id="cd06225">
    <property type="entry name" value="HAMP"/>
    <property type="match status" value="1"/>
</dbReference>
<evidence type="ECO:0000256" key="11">
    <source>
        <dbReference type="ARBA" id="ARBA00023012"/>
    </source>
</evidence>
<dbReference type="InterPro" id="IPR036890">
    <property type="entry name" value="HATPase_C_sf"/>
</dbReference>
<dbReference type="SUPFAM" id="SSF55874">
    <property type="entry name" value="ATPase domain of HSP90 chaperone/DNA topoisomerase II/histidine kinase"/>
    <property type="match status" value="1"/>
</dbReference>
<dbReference type="InterPro" id="IPR011006">
    <property type="entry name" value="CheY-like_superfamily"/>
</dbReference>
<sequence length="800" mass="89107">MRLSFRNLSIRKKLTALMMIVSVFILLLVSGFYLLEEYHSSRAFLEREMNALGTAIGKSCKAPLMQRDISTTEQILSSLDAQANVRAAYLFDEVGDPVAEYIEAGNNSFVLKTIPLDFVDPNDRFWLHMSEPRMTMGWQHYSLFVPIQHDDRQVGSLYLLSDLQDLYDRFRNVVFIVLSMSGLLMFLSWWLAGRLQRPVSVPLLNLVETMETISHENDYSLRAQKQGQDEIGLLVDGFNQMLEQIEQNRQELVEHKESLEITVEKRTEELRQMVAVLEIAKQQAEAASEAKSQFLANITHELRTPLIGVLGMNELMFRTSMNEQQQMLATTVQNSGENLLTLINNVLDFSKIEAGKMQLEEQEFYLYKTVDDVLNLLSGPAEDKGLSLYSDIPLAATCRVLGDEVRLRQIVMNLVGNAIKFTEKGSVSLRLGCDFPDAGTVAFTLEVVDTGIGMDEGALKQVFSAFQQADASHTRKYGGTGLGLAIVQQLVALLDGDLSVDSRVGEGSCFKISFSLPLVEEADLQLPESLQNQKVLLCSDDETCRQVLANRLTALSLDVFVAQTAADGWYQLNAAERQQQPFALAFLAVDCCLPEGLELYKALRDHSANASLRRILLLSRHQVVEQQGNEQKLYMPVGWDALHESLCRSWNQLHLVESSQDVVNDSVTEKNDRDRPKILLAGGNVASRELIKVGLRSLQVDFDTASGAAQLREKLTGGEYVVVLLDSQSFTAGEIVDIVDEKITSPLLFLLDDRVVITQLEKKGAAVLEKPVKQDHLLKTVEGIVRGSSAALGAEGAVHE</sequence>
<proteinExistence type="predicted"/>
<feature type="transmembrane region" description="Helical" evidence="14">
    <location>
        <begin position="14"/>
        <end position="35"/>
    </location>
</feature>
<evidence type="ECO:0000256" key="2">
    <source>
        <dbReference type="ARBA" id="ARBA00004370"/>
    </source>
</evidence>
<dbReference type="CDD" id="cd00082">
    <property type="entry name" value="HisKA"/>
    <property type="match status" value="1"/>
</dbReference>
<keyword evidence="6 14" id="KW-0812">Transmembrane</keyword>
<feature type="domain" description="Histidine kinase" evidence="15">
    <location>
        <begin position="297"/>
        <end position="518"/>
    </location>
</feature>
<evidence type="ECO:0000256" key="14">
    <source>
        <dbReference type="SAM" id="Phobius"/>
    </source>
</evidence>
<evidence type="ECO:0000256" key="10">
    <source>
        <dbReference type="ARBA" id="ARBA00022989"/>
    </source>
</evidence>
<dbReference type="Pfam" id="PF00672">
    <property type="entry name" value="HAMP"/>
    <property type="match status" value="1"/>
</dbReference>
<dbReference type="InterPro" id="IPR033417">
    <property type="entry name" value="CHASE8"/>
</dbReference>